<name>A0A438E522_VITVI</name>
<keyword evidence="2" id="KW-0675">Receptor</keyword>
<sequence length="132" mass="14832">MLGYENFSLTTKSNYFVIRQLYFSFSYFLLPFVNYSQLKGLDLDGTLPDEFGNLSYLQKLDLSRNYINGSIPKSLGRIFLTKLALPGNRISGSIPNEISNIGTLESCKVLEANQLGVHLPPSLGKLSHLRRL</sequence>
<dbReference type="Gene3D" id="3.80.10.10">
    <property type="entry name" value="Ribonuclease Inhibitor"/>
    <property type="match status" value="1"/>
</dbReference>
<dbReference type="EMBL" id="QGNW01001391">
    <property type="protein sequence ID" value="RVW42865.1"/>
    <property type="molecule type" value="Genomic_DNA"/>
</dbReference>
<protein>
    <submittedName>
        <fullName evidence="2">Putative leucine-rich repeat receptor-like serine/threonine-protein kinase</fullName>
    </submittedName>
</protein>
<dbReference type="Proteomes" id="UP000288805">
    <property type="component" value="Unassembled WGS sequence"/>
</dbReference>
<dbReference type="GO" id="GO:0016301">
    <property type="term" value="F:kinase activity"/>
    <property type="evidence" value="ECO:0007669"/>
    <property type="project" value="UniProtKB-KW"/>
</dbReference>
<keyword evidence="2" id="KW-0808">Transferase</keyword>
<gene>
    <name evidence="2" type="primary">LRR-RLK_0</name>
    <name evidence="2" type="ORF">CK203_083046</name>
</gene>
<dbReference type="PANTHER" id="PTHR48006">
    <property type="entry name" value="LEUCINE-RICH REPEAT-CONTAINING PROTEIN DDB_G0281931-RELATED"/>
    <property type="match status" value="1"/>
</dbReference>
<dbReference type="Pfam" id="PF00560">
    <property type="entry name" value="LRR_1"/>
    <property type="match status" value="2"/>
</dbReference>
<dbReference type="AlphaFoldDB" id="A0A438E522"/>
<dbReference type="InterPro" id="IPR051824">
    <property type="entry name" value="LRR_Rcpt-Like_S/T_Kinase"/>
</dbReference>
<dbReference type="GO" id="GO:0016020">
    <property type="term" value="C:membrane"/>
    <property type="evidence" value="ECO:0007669"/>
    <property type="project" value="UniProtKB-SubCell"/>
</dbReference>
<proteinExistence type="predicted"/>
<evidence type="ECO:0000256" key="1">
    <source>
        <dbReference type="ARBA" id="ARBA00004479"/>
    </source>
</evidence>
<accession>A0A438E522</accession>
<evidence type="ECO:0000313" key="3">
    <source>
        <dbReference type="Proteomes" id="UP000288805"/>
    </source>
</evidence>
<dbReference type="InterPro" id="IPR032675">
    <property type="entry name" value="LRR_dom_sf"/>
</dbReference>
<evidence type="ECO:0000313" key="2">
    <source>
        <dbReference type="EMBL" id="RVW42865.1"/>
    </source>
</evidence>
<dbReference type="InterPro" id="IPR001611">
    <property type="entry name" value="Leu-rich_rpt"/>
</dbReference>
<comment type="caution">
    <text evidence="2">The sequence shown here is derived from an EMBL/GenBank/DDBJ whole genome shotgun (WGS) entry which is preliminary data.</text>
</comment>
<dbReference type="PANTHER" id="PTHR48006:SF60">
    <property type="entry name" value="PROTEIN KINASE DOMAIN-CONTAINING PROTEIN"/>
    <property type="match status" value="1"/>
</dbReference>
<reference evidence="2 3" key="1">
    <citation type="journal article" date="2018" name="PLoS Genet.">
        <title>Population sequencing reveals clonal diversity and ancestral inbreeding in the grapevine cultivar Chardonnay.</title>
        <authorList>
            <person name="Roach M.J."/>
            <person name="Johnson D.L."/>
            <person name="Bohlmann J."/>
            <person name="van Vuuren H.J."/>
            <person name="Jones S.J."/>
            <person name="Pretorius I.S."/>
            <person name="Schmidt S.A."/>
            <person name="Borneman A.R."/>
        </authorList>
    </citation>
    <scope>NUCLEOTIDE SEQUENCE [LARGE SCALE GENOMIC DNA]</scope>
    <source>
        <strain evidence="3">cv. Chardonnay</strain>
        <tissue evidence="2">Leaf</tissue>
    </source>
</reference>
<organism evidence="2 3">
    <name type="scientific">Vitis vinifera</name>
    <name type="common">Grape</name>
    <dbReference type="NCBI Taxonomy" id="29760"/>
    <lineage>
        <taxon>Eukaryota</taxon>
        <taxon>Viridiplantae</taxon>
        <taxon>Streptophyta</taxon>
        <taxon>Embryophyta</taxon>
        <taxon>Tracheophyta</taxon>
        <taxon>Spermatophyta</taxon>
        <taxon>Magnoliopsida</taxon>
        <taxon>eudicotyledons</taxon>
        <taxon>Gunneridae</taxon>
        <taxon>Pentapetalae</taxon>
        <taxon>rosids</taxon>
        <taxon>Vitales</taxon>
        <taxon>Vitaceae</taxon>
        <taxon>Viteae</taxon>
        <taxon>Vitis</taxon>
    </lineage>
</organism>
<keyword evidence="2" id="KW-0418">Kinase</keyword>
<comment type="subcellular location">
    <subcellularLocation>
        <location evidence="1">Membrane</location>
        <topology evidence="1">Single-pass type I membrane protein</topology>
    </subcellularLocation>
</comment>
<dbReference type="SUPFAM" id="SSF52058">
    <property type="entry name" value="L domain-like"/>
    <property type="match status" value="1"/>
</dbReference>